<dbReference type="InterPro" id="IPR050291">
    <property type="entry name" value="CDF_Transporter"/>
</dbReference>
<dbReference type="InterPro" id="IPR058533">
    <property type="entry name" value="Cation_efflux_TM"/>
</dbReference>
<keyword evidence="10" id="KW-1185">Reference proteome</keyword>
<feature type="transmembrane region" description="Helical" evidence="7">
    <location>
        <begin position="77"/>
        <end position="99"/>
    </location>
</feature>
<dbReference type="Proteomes" id="UP000198881">
    <property type="component" value="Unassembled WGS sequence"/>
</dbReference>
<keyword evidence="5 7" id="KW-0472">Membrane</keyword>
<keyword evidence="2" id="KW-0813">Transport</keyword>
<dbReference type="PANTHER" id="PTHR43840">
    <property type="entry name" value="MITOCHONDRIAL METAL TRANSPORTER 1-RELATED"/>
    <property type="match status" value="1"/>
</dbReference>
<keyword evidence="4 7" id="KW-1133">Transmembrane helix</keyword>
<protein>
    <submittedName>
        <fullName evidence="9">Divalent metal cation (Fe/Co/Zn/Cd) transporter</fullName>
    </submittedName>
</protein>
<evidence type="ECO:0000313" key="9">
    <source>
        <dbReference type="EMBL" id="SFV20169.1"/>
    </source>
</evidence>
<comment type="subcellular location">
    <subcellularLocation>
        <location evidence="1">Membrane</location>
        <topology evidence="1">Multi-pass membrane protein</topology>
    </subcellularLocation>
</comment>
<reference evidence="9 10" key="1">
    <citation type="submission" date="2016-10" db="EMBL/GenBank/DDBJ databases">
        <authorList>
            <person name="de Groot N.N."/>
        </authorList>
    </citation>
    <scope>NUCLEOTIDE SEQUENCE [LARGE SCALE GENOMIC DNA]</scope>
    <source>
        <strain evidence="9 10">CGMCC 1.7054</strain>
    </source>
</reference>
<gene>
    <name evidence="9" type="ORF">SAMN04487966_101186</name>
</gene>
<dbReference type="STRING" id="574650.SAMN04487966_101186"/>
<feature type="domain" description="Cation efflux protein transmembrane" evidence="8">
    <location>
        <begin position="59"/>
        <end position="253"/>
    </location>
</feature>
<dbReference type="GO" id="GO:0016020">
    <property type="term" value="C:membrane"/>
    <property type="evidence" value="ECO:0007669"/>
    <property type="project" value="UniProtKB-SubCell"/>
</dbReference>
<dbReference type="PANTHER" id="PTHR43840:SF15">
    <property type="entry name" value="MITOCHONDRIAL METAL TRANSPORTER 1-RELATED"/>
    <property type="match status" value="1"/>
</dbReference>
<feature type="transmembrane region" description="Helical" evidence="7">
    <location>
        <begin position="49"/>
        <end position="71"/>
    </location>
</feature>
<feature type="transmembrane region" description="Helical" evidence="7">
    <location>
        <begin position="120"/>
        <end position="142"/>
    </location>
</feature>
<dbReference type="GO" id="GO:0008324">
    <property type="term" value="F:monoatomic cation transmembrane transporter activity"/>
    <property type="evidence" value="ECO:0007669"/>
    <property type="project" value="InterPro"/>
</dbReference>
<evidence type="ECO:0000256" key="1">
    <source>
        <dbReference type="ARBA" id="ARBA00004141"/>
    </source>
</evidence>
<dbReference type="Pfam" id="PF01545">
    <property type="entry name" value="Cation_efflux"/>
    <property type="match status" value="1"/>
</dbReference>
<evidence type="ECO:0000256" key="3">
    <source>
        <dbReference type="ARBA" id="ARBA00022692"/>
    </source>
</evidence>
<feature type="transmembrane region" description="Helical" evidence="7">
    <location>
        <begin position="162"/>
        <end position="180"/>
    </location>
</feature>
<feature type="region of interest" description="Disordered" evidence="6">
    <location>
        <begin position="1"/>
        <end position="32"/>
    </location>
</feature>
<keyword evidence="3 7" id="KW-0812">Transmembrane</keyword>
<dbReference type="AlphaFoldDB" id="A0A1I7ME31"/>
<organism evidence="9 10">
    <name type="scientific">Micrococcus terreus</name>
    <dbReference type="NCBI Taxonomy" id="574650"/>
    <lineage>
        <taxon>Bacteria</taxon>
        <taxon>Bacillati</taxon>
        <taxon>Actinomycetota</taxon>
        <taxon>Actinomycetes</taxon>
        <taxon>Micrococcales</taxon>
        <taxon>Micrococcaceae</taxon>
        <taxon>Micrococcus</taxon>
    </lineage>
</organism>
<evidence type="ECO:0000256" key="2">
    <source>
        <dbReference type="ARBA" id="ARBA00022448"/>
    </source>
</evidence>
<evidence type="ECO:0000256" key="5">
    <source>
        <dbReference type="ARBA" id="ARBA00023136"/>
    </source>
</evidence>
<dbReference type="EMBL" id="FPCG01000001">
    <property type="protein sequence ID" value="SFV20169.1"/>
    <property type="molecule type" value="Genomic_DNA"/>
</dbReference>
<evidence type="ECO:0000256" key="6">
    <source>
        <dbReference type="SAM" id="MobiDB-lite"/>
    </source>
</evidence>
<accession>A0A1I7ME31</accession>
<evidence type="ECO:0000256" key="4">
    <source>
        <dbReference type="ARBA" id="ARBA00022989"/>
    </source>
</evidence>
<dbReference type="InterPro" id="IPR027469">
    <property type="entry name" value="Cation_efflux_TMD_sf"/>
</dbReference>
<name>A0A1I7ME31_9MICC</name>
<evidence type="ECO:0000259" key="8">
    <source>
        <dbReference type="Pfam" id="PF01545"/>
    </source>
</evidence>
<sequence length="371" mass="39279">MSGEQATGGAQRHQADLPDDGRSPSAAGRRFGATELPPQMQRVVKKAIVLEWVTLGVMALTITAVGIVMGSSQAMRAAWIEDLLSLIPPIAFLVAIRVINRPPSRNRPYGNHRAVGVGHLVASVALLVMGALLVVDSALGLITGEHPPIGTFHLFGQTVWQGWFMIGIMLLSVPGPVILGRMKLKLAEQLHDKVLYADADMNTADWQTGLATAVGVAGVGLGLWWFDAAAALFVGASILKDGLSNVATAITDLADSRARELEGTGPHPLISELEHCAQTTDWVEQAGARVRDEGHVFHVELFVVPRSAGGTAGGAGTGSHAAGARPAPVPVDVRALEELRGRIVDLDWKLEDVVVVPVTELPQEVRPSPDN</sequence>
<proteinExistence type="predicted"/>
<dbReference type="Gene3D" id="1.20.1510.10">
    <property type="entry name" value="Cation efflux protein transmembrane domain"/>
    <property type="match status" value="1"/>
</dbReference>
<evidence type="ECO:0000313" key="10">
    <source>
        <dbReference type="Proteomes" id="UP000198881"/>
    </source>
</evidence>
<evidence type="ECO:0000256" key="7">
    <source>
        <dbReference type="SAM" id="Phobius"/>
    </source>
</evidence>
<dbReference type="SUPFAM" id="SSF161111">
    <property type="entry name" value="Cation efflux protein transmembrane domain-like"/>
    <property type="match status" value="1"/>
</dbReference>
<feature type="compositionally biased region" description="Basic and acidic residues" evidence="6">
    <location>
        <begin position="13"/>
        <end position="22"/>
    </location>
</feature>